<evidence type="ECO:0000313" key="10">
    <source>
        <dbReference type="Proteomes" id="UP001172155"/>
    </source>
</evidence>
<keyword evidence="3 6" id="KW-0274">FAD</keyword>
<keyword evidence="2 6" id="KW-0285">Flavoprotein</keyword>
<dbReference type="FunFam" id="1.20.120.310:FF:000002">
    <property type="entry name" value="Sulfhydryl oxidase"/>
    <property type="match status" value="1"/>
</dbReference>
<proteinExistence type="predicted"/>
<organism evidence="9 10">
    <name type="scientific">Schizothecium vesticola</name>
    <dbReference type="NCBI Taxonomy" id="314040"/>
    <lineage>
        <taxon>Eukaryota</taxon>
        <taxon>Fungi</taxon>
        <taxon>Dikarya</taxon>
        <taxon>Ascomycota</taxon>
        <taxon>Pezizomycotina</taxon>
        <taxon>Sordariomycetes</taxon>
        <taxon>Sordariomycetidae</taxon>
        <taxon>Sordariales</taxon>
        <taxon>Schizotheciaceae</taxon>
        <taxon>Schizothecium</taxon>
    </lineage>
</organism>
<comment type="caution">
    <text evidence="9">The sequence shown here is derived from an EMBL/GenBank/DDBJ whole genome shotgun (WGS) entry which is preliminary data.</text>
</comment>
<protein>
    <recommendedName>
        <fullName evidence="6">Sulfhydryl oxidase</fullName>
        <ecNumber evidence="6">1.8.3.2</ecNumber>
    </recommendedName>
</protein>
<gene>
    <name evidence="9" type="ORF">B0T18DRAFT_321997</name>
</gene>
<evidence type="ECO:0000256" key="7">
    <source>
        <dbReference type="SAM" id="MobiDB-lite"/>
    </source>
</evidence>
<feature type="transmembrane region" description="Helical" evidence="6">
    <location>
        <begin position="7"/>
        <end position="26"/>
    </location>
</feature>
<keyword evidence="6" id="KW-1133">Transmembrane helix</keyword>
<evidence type="ECO:0000259" key="8">
    <source>
        <dbReference type="PROSITE" id="PS51324"/>
    </source>
</evidence>
<keyword evidence="4 6" id="KW-0560">Oxidoreductase</keyword>
<dbReference type="InterPro" id="IPR017905">
    <property type="entry name" value="ERV/ALR_sulphydryl_oxidase"/>
</dbReference>
<feature type="compositionally biased region" description="Basic and acidic residues" evidence="7">
    <location>
        <begin position="184"/>
        <end position="207"/>
    </location>
</feature>
<feature type="domain" description="ERV/ALR sulfhydryl oxidase" evidence="8">
    <location>
        <begin position="60"/>
        <end position="160"/>
    </location>
</feature>
<dbReference type="PANTHER" id="PTHR12645:SF1">
    <property type="entry name" value="FAD-LINKED SULFHYDRYL OXIDASE ERV2"/>
    <property type="match status" value="1"/>
</dbReference>
<dbReference type="AlphaFoldDB" id="A0AA40F2R2"/>
<dbReference type="PROSITE" id="PS51324">
    <property type="entry name" value="ERV_ALR"/>
    <property type="match status" value="1"/>
</dbReference>
<evidence type="ECO:0000256" key="2">
    <source>
        <dbReference type="ARBA" id="ARBA00022630"/>
    </source>
</evidence>
<dbReference type="GO" id="GO:0005739">
    <property type="term" value="C:mitochondrion"/>
    <property type="evidence" value="ECO:0007669"/>
    <property type="project" value="TreeGrafter"/>
</dbReference>
<accession>A0AA40F2R2</accession>
<dbReference type="Proteomes" id="UP001172155">
    <property type="component" value="Unassembled WGS sequence"/>
</dbReference>
<comment type="catalytic activity">
    <reaction evidence="6">
        <text>2 R'C(R)SH + O2 = R'C(R)S-S(R)CR' + H2O2</text>
        <dbReference type="Rhea" id="RHEA:17357"/>
        <dbReference type="ChEBI" id="CHEBI:15379"/>
        <dbReference type="ChEBI" id="CHEBI:16240"/>
        <dbReference type="ChEBI" id="CHEBI:16520"/>
        <dbReference type="ChEBI" id="CHEBI:17412"/>
        <dbReference type="EC" id="1.8.3.2"/>
    </reaction>
</comment>
<evidence type="ECO:0000256" key="5">
    <source>
        <dbReference type="ARBA" id="ARBA00023157"/>
    </source>
</evidence>
<dbReference type="GO" id="GO:0016971">
    <property type="term" value="F:flavin-dependent sulfhydryl oxidase activity"/>
    <property type="evidence" value="ECO:0007669"/>
    <property type="project" value="InterPro"/>
</dbReference>
<evidence type="ECO:0000256" key="3">
    <source>
        <dbReference type="ARBA" id="ARBA00022827"/>
    </source>
</evidence>
<evidence type="ECO:0000256" key="6">
    <source>
        <dbReference type="RuleBase" id="RU371123"/>
    </source>
</evidence>
<dbReference type="EC" id="1.8.3.2" evidence="6"/>
<evidence type="ECO:0000256" key="4">
    <source>
        <dbReference type="ARBA" id="ARBA00023002"/>
    </source>
</evidence>
<feature type="region of interest" description="Disordered" evidence="7">
    <location>
        <begin position="170"/>
        <end position="207"/>
    </location>
</feature>
<keyword evidence="10" id="KW-1185">Reference proteome</keyword>
<dbReference type="SUPFAM" id="SSF69000">
    <property type="entry name" value="FAD-dependent thiol oxidase"/>
    <property type="match status" value="1"/>
</dbReference>
<keyword evidence="5" id="KW-1015">Disulfide bond</keyword>
<sequence>MARRQHITLIAVAAIFVFMTMTYLLSGGHSSDSDSSDGKLDLGLSDSLLNGGSIAPKLGNATAKAELGRASWKLIHTTMARFPDKPTDEERLALKTFIQLLARLYPCGECASHFQKMIKKYPPQTSTRSAAAGWACEMHNIVNKRLHKPLFDCSKIGDFYDCGCGDEDGKGGHKKADGAGAKTSSEDDLKGRGNLKVEKEEGLVRGG</sequence>
<dbReference type="PANTHER" id="PTHR12645">
    <property type="entry name" value="ALR/ERV"/>
    <property type="match status" value="1"/>
</dbReference>
<dbReference type="GO" id="GO:0050660">
    <property type="term" value="F:flavin adenine dinucleotide binding"/>
    <property type="evidence" value="ECO:0007669"/>
    <property type="project" value="TreeGrafter"/>
</dbReference>
<evidence type="ECO:0000256" key="1">
    <source>
        <dbReference type="ARBA" id="ARBA00001974"/>
    </source>
</evidence>
<keyword evidence="6" id="KW-0472">Membrane</keyword>
<dbReference type="InterPro" id="IPR036774">
    <property type="entry name" value="ERV/ALR_sulphydryl_oxid_sf"/>
</dbReference>
<evidence type="ECO:0000313" key="9">
    <source>
        <dbReference type="EMBL" id="KAK0749996.1"/>
    </source>
</evidence>
<dbReference type="Pfam" id="PF04777">
    <property type="entry name" value="Evr1_Alr"/>
    <property type="match status" value="1"/>
</dbReference>
<dbReference type="Gene3D" id="1.20.120.310">
    <property type="entry name" value="ERV/ALR sulfhydryl oxidase domain"/>
    <property type="match status" value="1"/>
</dbReference>
<dbReference type="InterPro" id="IPR039799">
    <property type="entry name" value="ALR/ERV"/>
</dbReference>
<reference evidence="9" key="1">
    <citation type="submission" date="2023-06" db="EMBL/GenBank/DDBJ databases">
        <title>Genome-scale phylogeny and comparative genomics of the fungal order Sordariales.</title>
        <authorList>
            <consortium name="Lawrence Berkeley National Laboratory"/>
            <person name="Hensen N."/>
            <person name="Bonometti L."/>
            <person name="Westerberg I."/>
            <person name="Brannstrom I.O."/>
            <person name="Guillou S."/>
            <person name="Cros-Aarteil S."/>
            <person name="Calhoun S."/>
            <person name="Haridas S."/>
            <person name="Kuo A."/>
            <person name="Mondo S."/>
            <person name="Pangilinan J."/>
            <person name="Riley R."/>
            <person name="LaButti K."/>
            <person name="Andreopoulos B."/>
            <person name="Lipzen A."/>
            <person name="Chen C."/>
            <person name="Yanf M."/>
            <person name="Daum C."/>
            <person name="Ng V."/>
            <person name="Clum A."/>
            <person name="Steindorff A."/>
            <person name="Ohm R."/>
            <person name="Martin F."/>
            <person name="Silar P."/>
            <person name="Natvig D."/>
            <person name="Lalanne C."/>
            <person name="Gautier V."/>
            <person name="Ament-velasquez S.L."/>
            <person name="Kruys A."/>
            <person name="Hutchinson M.I."/>
            <person name="Powell A.J."/>
            <person name="Barry K."/>
            <person name="Miller A.N."/>
            <person name="Grigoriev I.V."/>
            <person name="Debuchy R."/>
            <person name="Gladieux P."/>
            <person name="Thoren M.H."/>
            <person name="Johannesson H."/>
        </authorList>
    </citation>
    <scope>NUCLEOTIDE SEQUENCE</scope>
    <source>
        <strain evidence="9">SMH3187-1</strain>
    </source>
</reference>
<dbReference type="EMBL" id="JAUKUD010000003">
    <property type="protein sequence ID" value="KAK0749996.1"/>
    <property type="molecule type" value="Genomic_DNA"/>
</dbReference>
<name>A0AA40F2R2_9PEZI</name>
<keyword evidence="6" id="KW-0812">Transmembrane</keyword>
<comment type="cofactor">
    <cofactor evidence="1 6">
        <name>FAD</name>
        <dbReference type="ChEBI" id="CHEBI:57692"/>
    </cofactor>
</comment>